<protein>
    <recommendedName>
        <fullName evidence="2">Reverse transcriptase domain-containing protein</fullName>
    </recommendedName>
</protein>
<name>A0A6L2MVK0_TANCI</name>
<gene>
    <name evidence="1" type="ORF">Tci_049891</name>
</gene>
<evidence type="ECO:0008006" key="2">
    <source>
        <dbReference type="Google" id="ProtNLM"/>
    </source>
</evidence>
<sequence length="302" mass="34278">MCEMVGQFIQKKHEEEQANDARYWKISAYFDDDDDYNFAITPNEPVDSLIIGDEHLDTVPATESDEFIKSSVENLVLNPRKIFSNPLFEEEIILMKIDQHHDKAESDLVESLRTHDSSLIISSTINSLLDEFVGELTLLKSIPPGIDETDCDPEEDIPLIEKLLYDNSSPHPPEEFVFDNSYTEIESFSPSPIPVKDSDSLMEEIDLSFNSDYLMPSGIEDDDYDYERDILILKDLPSNDTLSLPEKSPDLLPHQVLKNFQPSAECPMMICGKNTPILDVPLFHFYPLDQFKYGGIGSSSVT</sequence>
<reference evidence="1" key="1">
    <citation type="journal article" date="2019" name="Sci. Rep.">
        <title>Draft genome of Tanacetum cinerariifolium, the natural source of mosquito coil.</title>
        <authorList>
            <person name="Yamashiro T."/>
            <person name="Shiraishi A."/>
            <person name="Satake H."/>
            <person name="Nakayama K."/>
        </authorList>
    </citation>
    <scope>NUCLEOTIDE SEQUENCE</scope>
</reference>
<comment type="caution">
    <text evidence="1">The sequence shown here is derived from an EMBL/GenBank/DDBJ whole genome shotgun (WGS) entry which is preliminary data.</text>
</comment>
<accession>A0A6L2MVK0</accession>
<dbReference type="AlphaFoldDB" id="A0A6L2MVK0"/>
<evidence type="ECO:0000313" key="1">
    <source>
        <dbReference type="EMBL" id="GEU77913.1"/>
    </source>
</evidence>
<dbReference type="EMBL" id="BKCJ010007568">
    <property type="protein sequence ID" value="GEU77913.1"/>
    <property type="molecule type" value="Genomic_DNA"/>
</dbReference>
<organism evidence="1">
    <name type="scientific">Tanacetum cinerariifolium</name>
    <name type="common">Dalmatian daisy</name>
    <name type="synonym">Chrysanthemum cinerariifolium</name>
    <dbReference type="NCBI Taxonomy" id="118510"/>
    <lineage>
        <taxon>Eukaryota</taxon>
        <taxon>Viridiplantae</taxon>
        <taxon>Streptophyta</taxon>
        <taxon>Embryophyta</taxon>
        <taxon>Tracheophyta</taxon>
        <taxon>Spermatophyta</taxon>
        <taxon>Magnoliopsida</taxon>
        <taxon>eudicotyledons</taxon>
        <taxon>Gunneridae</taxon>
        <taxon>Pentapetalae</taxon>
        <taxon>asterids</taxon>
        <taxon>campanulids</taxon>
        <taxon>Asterales</taxon>
        <taxon>Asteraceae</taxon>
        <taxon>Asteroideae</taxon>
        <taxon>Anthemideae</taxon>
        <taxon>Anthemidinae</taxon>
        <taxon>Tanacetum</taxon>
    </lineage>
</organism>
<proteinExistence type="predicted"/>